<dbReference type="InterPro" id="IPR001967">
    <property type="entry name" value="Peptidase_S11_N"/>
</dbReference>
<dbReference type="PRINTS" id="PR00725">
    <property type="entry name" value="DADACBPTASE1"/>
</dbReference>
<dbReference type="Gene3D" id="3.40.710.10">
    <property type="entry name" value="DD-peptidase/beta-lactamase superfamily"/>
    <property type="match status" value="1"/>
</dbReference>
<dbReference type="InterPro" id="IPR018044">
    <property type="entry name" value="Peptidase_S11"/>
</dbReference>
<feature type="region of interest" description="Disordered" evidence="8">
    <location>
        <begin position="365"/>
        <end position="399"/>
    </location>
</feature>
<protein>
    <submittedName>
        <fullName evidence="12">Peptidase M15</fullName>
    </submittedName>
</protein>
<keyword evidence="6" id="KW-0961">Cell wall biogenesis/degradation</keyword>
<comment type="similarity">
    <text evidence="1 7">Belongs to the peptidase S11 family.</text>
</comment>
<evidence type="ECO:0000313" key="12">
    <source>
        <dbReference type="EMBL" id="MCD2192424.1"/>
    </source>
</evidence>
<evidence type="ECO:0000259" key="11">
    <source>
        <dbReference type="Pfam" id="PF00768"/>
    </source>
</evidence>
<evidence type="ECO:0000256" key="10">
    <source>
        <dbReference type="SAM" id="SignalP"/>
    </source>
</evidence>
<evidence type="ECO:0000256" key="2">
    <source>
        <dbReference type="ARBA" id="ARBA00022729"/>
    </source>
</evidence>
<evidence type="ECO:0000256" key="3">
    <source>
        <dbReference type="ARBA" id="ARBA00022801"/>
    </source>
</evidence>
<feature type="compositionally biased region" description="Polar residues" evidence="8">
    <location>
        <begin position="365"/>
        <end position="374"/>
    </location>
</feature>
<name>A0ABS8P2V9_9PSEU</name>
<dbReference type="InterPro" id="IPR012338">
    <property type="entry name" value="Beta-lactam/transpept-like"/>
</dbReference>
<evidence type="ECO:0000256" key="4">
    <source>
        <dbReference type="ARBA" id="ARBA00022960"/>
    </source>
</evidence>
<gene>
    <name evidence="12" type="ORF">LQ327_03310</name>
</gene>
<keyword evidence="5" id="KW-0573">Peptidoglycan synthesis</keyword>
<keyword evidence="13" id="KW-1185">Reference proteome</keyword>
<keyword evidence="9" id="KW-0472">Membrane</keyword>
<feature type="region of interest" description="Disordered" evidence="8">
    <location>
        <begin position="32"/>
        <end position="100"/>
    </location>
</feature>
<feature type="chain" id="PRO_5045994403" evidence="10">
    <location>
        <begin position="34"/>
        <end position="428"/>
    </location>
</feature>
<evidence type="ECO:0000313" key="13">
    <source>
        <dbReference type="Proteomes" id="UP001199469"/>
    </source>
</evidence>
<evidence type="ECO:0000256" key="6">
    <source>
        <dbReference type="ARBA" id="ARBA00023316"/>
    </source>
</evidence>
<comment type="caution">
    <text evidence="12">The sequence shown here is derived from an EMBL/GenBank/DDBJ whole genome shotgun (WGS) entry which is preliminary data.</text>
</comment>
<evidence type="ECO:0000256" key="1">
    <source>
        <dbReference type="ARBA" id="ARBA00007164"/>
    </source>
</evidence>
<keyword evidence="9" id="KW-1133">Transmembrane helix</keyword>
<feature type="domain" description="Peptidase S11 D-alanyl-D-alanine carboxypeptidase A N-terminal" evidence="11">
    <location>
        <begin position="112"/>
        <end position="336"/>
    </location>
</feature>
<dbReference type="SUPFAM" id="SSF56601">
    <property type="entry name" value="beta-lactamase/transpeptidase-like"/>
    <property type="match status" value="1"/>
</dbReference>
<feature type="compositionally biased region" description="Low complexity" evidence="8">
    <location>
        <begin position="379"/>
        <end position="399"/>
    </location>
</feature>
<reference evidence="12 13" key="1">
    <citation type="submission" date="2021-11" db="EMBL/GenBank/DDBJ databases">
        <title>Draft genome sequence of Actinomycetospora sp. SF1 isolated from the rhizosphere soil.</title>
        <authorList>
            <person name="Duangmal K."/>
            <person name="Chantavorakit T."/>
        </authorList>
    </citation>
    <scope>NUCLEOTIDE SEQUENCE [LARGE SCALE GENOMIC DNA]</scope>
    <source>
        <strain evidence="12 13">TBRC 5722</strain>
    </source>
</reference>
<dbReference type="Proteomes" id="UP001199469">
    <property type="component" value="Unassembled WGS sequence"/>
</dbReference>
<keyword evidence="9" id="KW-0812">Transmembrane</keyword>
<feature type="transmembrane region" description="Helical" evidence="9">
    <location>
        <begin position="403"/>
        <end position="422"/>
    </location>
</feature>
<dbReference type="RefSeq" id="WP_230730099.1">
    <property type="nucleotide sequence ID" value="NZ_JAJNDB010000001.1"/>
</dbReference>
<proteinExistence type="inferred from homology"/>
<dbReference type="PANTHER" id="PTHR21581:SF33">
    <property type="entry name" value="D-ALANYL-D-ALANINE CARBOXYPEPTIDASE DACB"/>
    <property type="match status" value="1"/>
</dbReference>
<dbReference type="EMBL" id="JAJNDB010000001">
    <property type="protein sequence ID" value="MCD2192424.1"/>
    <property type="molecule type" value="Genomic_DNA"/>
</dbReference>
<keyword evidence="3" id="KW-0378">Hydrolase</keyword>
<dbReference type="PANTHER" id="PTHR21581">
    <property type="entry name" value="D-ALANYL-D-ALANINE CARBOXYPEPTIDASE"/>
    <property type="match status" value="1"/>
</dbReference>
<evidence type="ECO:0000256" key="5">
    <source>
        <dbReference type="ARBA" id="ARBA00022984"/>
    </source>
</evidence>
<feature type="compositionally biased region" description="Low complexity" evidence="8">
    <location>
        <begin position="32"/>
        <end position="68"/>
    </location>
</feature>
<sequence>MPSTPRAARRSRSLIAAAIVAGLLLLGAAPGTAAAEPAPGVAESSPGVAGPAPGAADQAACPAVDQPANPVDESEAPRPGQSAPAPLPVPAQPVGGPNMGTCGTVVPPGAKAPPAVGVQSYVVADLDSGAVLAARVPHARLRPASLLKTLTGLLVAQKLPMDKVVVGTQDDANQEGTRVGIGPGGQYTVDQLLHGMLMASGNDIAHALAIQLTGSVPGTVDLMNRTAAQIGALDTRAATPSGLDGPGQSSSAYDLASIFRLGMQHEPFAQAVGTKQTVIPGYPPHPPVTVSNDNKILGRYPGALGGKTGFTDDARHTYIGSAQRDGRRLVVVLMHGEQTPVPMYEQGIALLDYGFSLPKDASVGQLTQPPTGQTVGDFATPTPSPAAGASADTASPATGTTNWETPVAIGAVVVLGLIVLAARLRRRG</sequence>
<dbReference type="Pfam" id="PF00768">
    <property type="entry name" value="Peptidase_S11"/>
    <property type="match status" value="1"/>
</dbReference>
<organism evidence="12 13">
    <name type="scientific">Actinomycetospora endophytica</name>
    <dbReference type="NCBI Taxonomy" id="2291215"/>
    <lineage>
        <taxon>Bacteria</taxon>
        <taxon>Bacillati</taxon>
        <taxon>Actinomycetota</taxon>
        <taxon>Actinomycetes</taxon>
        <taxon>Pseudonocardiales</taxon>
        <taxon>Pseudonocardiaceae</taxon>
        <taxon>Actinomycetospora</taxon>
    </lineage>
</organism>
<evidence type="ECO:0000256" key="8">
    <source>
        <dbReference type="SAM" id="MobiDB-lite"/>
    </source>
</evidence>
<keyword evidence="2 10" id="KW-0732">Signal</keyword>
<feature type="signal peptide" evidence="10">
    <location>
        <begin position="1"/>
        <end position="33"/>
    </location>
</feature>
<keyword evidence="4" id="KW-0133">Cell shape</keyword>
<evidence type="ECO:0000256" key="7">
    <source>
        <dbReference type="RuleBase" id="RU004016"/>
    </source>
</evidence>
<accession>A0ABS8P2V9</accession>
<evidence type="ECO:0000256" key="9">
    <source>
        <dbReference type="SAM" id="Phobius"/>
    </source>
</evidence>